<comment type="subcellular location">
    <subcellularLocation>
        <location evidence="1">Membrane</location>
        <topology evidence="1">Single-pass membrane protein</topology>
    </subcellularLocation>
</comment>
<dbReference type="Proteomes" id="UP000244189">
    <property type="component" value="Unassembled WGS sequence"/>
</dbReference>
<keyword evidence="4" id="KW-0472">Membrane</keyword>
<keyword evidence="3" id="KW-1133">Transmembrane helix</keyword>
<dbReference type="PANTHER" id="PTHR12763:SF28">
    <property type="entry name" value="GEO10507P1-RELATED"/>
    <property type="match status" value="1"/>
</dbReference>
<dbReference type="SUPFAM" id="SSF46565">
    <property type="entry name" value="Chaperone J-domain"/>
    <property type="match status" value="1"/>
</dbReference>
<dbReference type="PANTHER" id="PTHR12763">
    <property type="match status" value="1"/>
</dbReference>
<evidence type="ECO:0000256" key="4">
    <source>
        <dbReference type="ARBA" id="ARBA00023136"/>
    </source>
</evidence>
<dbReference type="RefSeq" id="WP_107957704.1">
    <property type="nucleotide sequence ID" value="NZ_QAOG01000003.1"/>
</dbReference>
<sequence length="88" mass="9966">MKWIVAAVFIWLAWHYLRPKPKAKPERAVVTDEAEARSILGIDRTADADAIRSAHRRLIASVHPDRGGSTDLTRRVNAARDLLLKRAR</sequence>
<dbReference type="EMBL" id="QAOG01000003">
    <property type="protein sequence ID" value="PTQ60214.1"/>
    <property type="molecule type" value="Genomic_DNA"/>
</dbReference>
<dbReference type="Gene3D" id="1.10.287.110">
    <property type="entry name" value="DnaJ domain"/>
    <property type="match status" value="1"/>
</dbReference>
<dbReference type="InterPro" id="IPR001623">
    <property type="entry name" value="DnaJ_domain"/>
</dbReference>
<proteinExistence type="inferred from homology"/>
<reference evidence="7 8" key="1">
    <citation type="submission" date="2018-04" db="EMBL/GenBank/DDBJ databases">
        <title>Genomic Encyclopedia of Type Strains, Phase III (KMG-III): the genomes of soil and plant-associated and newly described type strains.</title>
        <authorList>
            <person name="Whitman W."/>
        </authorList>
    </citation>
    <scope>NUCLEOTIDE SEQUENCE [LARGE SCALE GENOMIC DNA]</scope>
    <source>
        <strain evidence="7 8">MA101b</strain>
    </source>
</reference>
<dbReference type="SMART" id="SM00271">
    <property type="entry name" value="DnaJ"/>
    <property type="match status" value="1"/>
</dbReference>
<evidence type="ECO:0000313" key="7">
    <source>
        <dbReference type="EMBL" id="PTQ60214.1"/>
    </source>
</evidence>
<dbReference type="PROSITE" id="PS50076">
    <property type="entry name" value="DNAJ_2"/>
    <property type="match status" value="1"/>
</dbReference>
<dbReference type="Pfam" id="PF00226">
    <property type="entry name" value="DnaJ"/>
    <property type="match status" value="1"/>
</dbReference>
<dbReference type="AlphaFoldDB" id="A0A2T5GLL1"/>
<comment type="similarity">
    <text evidence="5">Belongs to the TIM14 family.</text>
</comment>
<organism evidence="7 8">
    <name type="scientific">Sphingomonas aurantiaca</name>
    <dbReference type="NCBI Taxonomy" id="185949"/>
    <lineage>
        <taxon>Bacteria</taxon>
        <taxon>Pseudomonadati</taxon>
        <taxon>Pseudomonadota</taxon>
        <taxon>Alphaproteobacteria</taxon>
        <taxon>Sphingomonadales</taxon>
        <taxon>Sphingomonadaceae</taxon>
        <taxon>Sphingomonas</taxon>
    </lineage>
</organism>
<evidence type="ECO:0000313" key="8">
    <source>
        <dbReference type="Proteomes" id="UP000244189"/>
    </source>
</evidence>
<evidence type="ECO:0000256" key="1">
    <source>
        <dbReference type="ARBA" id="ARBA00004167"/>
    </source>
</evidence>
<dbReference type="CDD" id="cd06257">
    <property type="entry name" value="DnaJ"/>
    <property type="match status" value="1"/>
</dbReference>
<protein>
    <submittedName>
        <fullName evidence="7">DnaJ-like protein</fullName>
    </submittedName>
</protein>
<evidence type="ECO:0000256" key="2">
    <source>
        <dbReference type="ARBA" id="ARBA00022692"/>
    </source>
</evidence>
<feature type="domain" description="J" evidence="6">
    <location>
        <begin position="35"/>
        <end position="88"/>
    </location>
</feature>
<gene>
    <name evidence="7" type="ORF">C8J26_1924</name>
</gene>
<keyword evidence="8" id="KW-1185">Reference proteome</keyword>
<name>A0A2T5GLL1_9SPHN</name>
<evidence type="ECO:0000256" key="5">
    <source>
        <dbReference type="ARBA" id="ARBA00038105"/>
    </source>
</evidence>
<keyword evidence="2" id="KW-0812">Transmembrane</keyword>
<dbReference type="GO" id="GO:0016020">
    <property type="term" value="C:membrane"/>
    <property type="evidence" value="ECO:0007669"/>
    <property type="project" value="UniProtKB-SubCell"/>
</dbReference>
<accession>A0A2T5GLL1</accession>
<evidence type="ECO:0000259" key="6">
    <source>
        <dbReference type="PROSITE" id="PS50076"/>
    </source>
</evidence>
<evidence type="ECO:0000256" key="3">
    <source>
        <dbReference type="ARBA" id="ARBA00022989"/>
    </source>
</evidence>
<dbReference type="InterPro" id="IPR036869">
    <property type="entry name" value="J_dom_sf"/>
</dbReference>
<comment type="caution">
    <text evidence="7">The sequence shown here is derived from an EMBL/GenBank/DDBJ whole genome shotgun (WGS) entry which is preliminary data.</text>
</comment>